<dbReference type="PANTHER" id="PTHR33639:SF2">
    <property type="entry name" value="DUF393 DOMAIN-CONTAINING PROTEIN"/>
    <property type="match status" value="1"/>
</dbReference>
<dbReference type="RefSeq" id="WP_072836294.1">
    <property type="nucleotide sequence ID" value="NZ_FQUU01000014.1"/>
</dbReference>
<dbReference type="Pfam" id="PF04134">
    <property type="entry name" value="DCC1-like"/>
    <property type="match status" value="1"/>
</dbReference>
<organism evidence="1 2">
    <name type="scientific">Flavisolibacter ginsengisoli DSM 18119</name>
    <dbReference type="NCBI Taxonomy" id="1121884"/>
    <lineage>
        <taxon>Bacteria</taxon>
        <taxon>Pseudomonadati</taxon>
        <taxon>Bacteroidota</taxon>
        <taxon>Chitinophagia</taxon>
        <taxon>Chitinophagales</taxon>
        <taxon>Chitinophagaceae</taxon>
        <taxon>Flavisolibacter</taxon>
    </lineage>
</organism>
<dbReference type="InterPro" id="IPR007263">
    <property type="entry name" value="DCC1-like"/>
</dbReference>
<dbReference type="InterPro" id="IPR052927">
    <property type="entry name" value="DCC_oxidoreductase"/>
</dbReference>
<dbReference type="OrthoDB" id="9785438at2"/>
<proteinExistence type="predicted"/>
<dbReference type="PANTHER" id="PTHR33639">
    <property type="entry name" value="THIOL-DISULFIDE OXIDOREDUCTASE DCC"/>
    <property type="match status" value="1"/>
</dbReference>
<keyword evidence="2" id="KW-1185">Reference proteome</keyword>
<gene>
    <name evidence="1" type="ORF">SAMN02745131_03150</name>
</gene>
<name>A0A1M5D832_9BACT</name>
<evidence type="ECO:0000313" key="1">
    <source>
        <dbReference type="EMBL" id="SHF63166.1"/>
    </source>
</evidence>
<accession>A0A1M5D832</accession>
<dbReference type="Proteomes" id="UP000184048">
    <property type="component" value="Unassembled WGS sequence"/>
</dbReference>
<dbReference type="AlphaFoldDB" id="A0A1M5D832"/>
<protein>
    <submittedName>
        <fullName evidence="1">Predicted thiol-disulfide oxidoreductase YuxK, DCC family</fullName>
    </submittedName>
</protein>
<dbReference type="EMBL" id="FQUU01000014">
    <property type="protein sequence ID" value="SHF63166.1"/>
    <property type="molecule type" value="Genomic_DNA"/>
</dbReference>
<dbReference type="GO" id="GO:0015035">
    <property type="term" value="F:protein-disulfide reductase activity"/>
    <property type="evidence" value="ECO:0007669"/>
    <property type="project" value="InterPro"/>
</dbReference>
<evidence type="ECO:0000313" key="2">
    <source>
        <dbReference type="Proteomes" id="UP000184048"/>
    </source>
</evidence>
<sequence length="132" mass="15445">MDNPVILFDGVCNLCNGAINFVLRHDKKGIFRFASIQSEAGQRLLAAHDLDARELNSFFLVDKGKVYQKSAAALRVANYFAWYWKELQILRIVPYFLRDAIYDFIATNRYKWFGKRDECMVPTPDVQKRFLQ</sequence>
<reference evidence="1 2" key="1">
    <citation type="submission" date="2016-11" db="EMBL/GenBank/DDBJ databases">
        <authorList>
            <person name="Jaros S."/>
            <person name="Januszkiewicz K."/>
            <person name="Wedrychowicz H."/>
        </authorList>
    </citation>
    <scope>NUCLEOTIDE SEQUENCE [LARGE SCALE GENOMIC DNA]</scope>
    <source>
        <strain evidence="1 2">DSM 18119</strain>
    </source>
</reference>